<dbReference type="OrthoDB" id="2109095at2759"/>
<name>M2Y301_GALSU</name>
<dbReference type="EMBL" id="KB454502">
    <property type="protein sequence ID" value="EME30194.1"/>
    <property type="molecule type" value="Genomic_DNA"/>
</dbReference>
<organism evidence="1 2">
    <name type="scientific">Galdieria sulphuraria</name>
    <name type="common">Red alga</name>
    <dbReference type="NCBI Taxonomy" id="130081"/>
    <lineage>
        <taxon>Eukaryota</taxon>
        <taxon>Rhodophyta</taxon>
        <taxon>Bangiophyceae</taxon>
        <taxon>Galdieriales</taxon>
        <taxon>Galdieriaceae</taxon>
        <taxon>Galdieria</taxon>
    </lineage>
</organism>
<dbReference type="PANTHER" id="PTHR34141:SF1">
    <property type="match status" value="1"/>
</dbReference>
<accession>M2Y301</accession>
<sequence length="97" mass="11317">MCKFQTFHASISTQTTVSVKINAVHIRSFTHTFHATLRANPCPKVTDPICRIPLSSIFYQLEATHLGVLMRFIGTDRWEFKVYRSFKELHKLPFFND</sequence>
<dbReference type="KEGG" id="gsl:Gasu_25670"/>
<dbReference type="Proteomes" id="UP000030680">
    <property type="component" value="Unassembled WGS sequence"/>
</dbReference>
<evidence type="ECO:0000313" key="1">
    <source>
        <dbReference type="EMBL" id="EME30194.1"/>
    </source>
</evidence>
<dbReference type="AlphaFoldDB" id="M2Y301"/>
<proteinExistence type="predicted"/>
<protein>
    <submittedName>
        <fullName evidence="1">rRNA promoter binding protein</fullName>
    </submittedName>
</protein>
<evidence type="ECO:0000313" key="2">
    <source>
        <dbReference type="Proteomes" id="UP000030680"/>
    </source>
</evidence>
<gene>
    <name evidence="1" type="ORF">Gasu_25670</name>
</gene>
<dbReference type="Gramene" id="EME30194">
    <property type="protein sequence ID" value="EME30194"/>
    <property type="gene ID" value="Gasu_25670"/>
</dbReference>
<keyword evidence="2" id="KW-1185">Reference proteome</keyword>
<reference evidence="2" key="1">
    <citation type="journal article" date="2013" name="Science">
        <title>Gene transfer from bacteria and archaea facilitated evolution of an extremophilic eukaryote.</title>
        <authorList>
            <person name="Schonknecht G."/>
            <person name="Chen W.H."/>
            <person name="Ternes C.M."/>
            <person name="Barbier G.G."/>
            <person name="Shrestha R.P."/>
            <person name="Stanke M."/>
            <person name="Brautigam A."/>
            <person name="Baker B.J."/>
            <person name="Banfield J.F."/>
            <person name="Garavito R.M."/>
            <person name="Carr K."/>
            <person name="Wilkerson C."/>
            <person name="Rensing S.A."/>
            <person name="Gagneul D."/>
            <person name="Dickenson N.E."/>
            <person name="Oesterhelt C."/>
            <person name="Lercher M.J."/>
            <person name="Weber A.P."/>
        </authorList>
    </citation>
    <scope>NUCLEOTIDE SEQUENCE [LARGE SCALE GENOMIC DNA]</scope>
    <source>
        <strain evidence="2">074W</strain>
    </source>
</reference>
<dbReference type="PANTHER" id="PTHR34141">
    <property type="match status" value="1"/>
</dbReference>